<keyword evidence="1" id="KW-1133">Transmembrane helix</keyword>
<evidence type="ECO:0000313" key="3">
    <source>
        <dbReference type="Proteomes" id="UP000177306"/>
    </source>
</evidence>
<keyword evidence="1" id="KW-0472">Membrane</keyword>
<accession>A0A1F6EH14</accession>
<dbReference type="AlphaFoldDB" id="A0A1F6EH14"/>
<protein>
    <submittedName>
        <fullName evidence="2">Uncharacterized protein</fullName>
    </submittedName>
</protein>
<gene>
    <name evidence="2" type="ORF">A3A38_04385</name>
</gene>
<evidence type="ECO:0000313" key="2">
    <source>
        <dbReference type="EMBL" id="OGG72948.1"/>
    </source>
</evidence>
<organism evidence="2 3">
    <name type="scientific">Candidatus Kaiserbacteria bacterium RIFCSPLOWO2_01_FULL_53_17</name>
    <dbReference type="NCBI Taxonomy" id="1798511"/>
    <lineage>
        <taxon>Bacteria</taxon>
        <taxon>Candidatus Kaiseribacteriota</taxon>
    </lineage>
</organism>
<dbReference type="EMBL" id="MFLY01000021">
    <property type="protein sequence ID" value="OGG72948.1"/>
    <property type="molecule type" value="Genomic_DNA"/>
</dbReference>
<name>A0A1F6EH14_9BACT</name>
<reference evidence="2 3" key="1">
    <citation type="journal article" date="2016" name="Nat. Commun.">
        <title>Thousands of microbial genomes shed light on interconnected biogeochemical processes in an aquifer system.</title>
        <authorList>
            <person name="Anantharaman K."/>
            <person name="Brown C.T."/>
            <person name="Hug L.A."/>
            <person name="Sharon I."/>
            <person name="Castelle C.J."/>
            <person name="Probst A.J."/>
            <person name="Thomas B.C."/>
            <person name="Singh A."/>
            <person name="Wilkins M.J."/>
            <person name="Karaoz U."/>
            <person name="Brodie E.L."/>
            <person name="Williams K.H."/>
            <person name="Hubbard S.S."/>
            <person name="Banfield J.F."/>
        </authorList>
    </citation>
    <scope>NUCLEOTIDE SEQUENCE [LARGE SCALE GENOMIC DNA]</scope>
</reference>
<dbReference type="Proteomes" id="UP000177306">
    <property type="component" value="Unassembled WGS sequence"/>
</dbReference>
<feature type="transmembrane region" description="Helical" evidence="1">
    <location>
        <begin position="58"/>
        <end position="77"/>
    </location>
</feature>
<evidence type="ECO:0000256" key="1">
    <source>
        <dbReference type="SAM" id="Phobius"/>
    </source>
</evidence>
<feature type="transmembrane region" description="Helical" evidence="1">
    <location>
        <begin position="27"/>
        <end position="46"/>
    </location>
</feature>
<sequence>MNTTTNDSLSKESKFNQWWNAGGKTRAILFLLGFSLYTAAILYLAYCVDEPFRILRGYVTLNAVTFLVAWAALVFSGSGTTTDGKSKGVAK</sequence>
<comment type="caution">
    <text evidence="2">The sequence shown here is derived from an EMBL/GenBank/DDBJ whole genome shotgun (WGS) entry which is preliminary data.</text>
</comment>
<proteinExistence type="predicted"/>
<keyword evidence="1" id="KW-0812">Transmembrane</keyword>